<dbReference type="AlphaFoldDB" id="A0A9D1NLF0"/>
<feature type="non-terminal residue" evidence="1">
    <location>
        <position position="1"/>
    </location>
</feature>
<dbReference type="Pfam" id="PF12672">
    <property type="entry name" value="DUF3793"/>
    <property type="match status" value="1"/>
</dbReference>
<name>A0A9D1NLF0_9BACT</name>
<dbReference type="Proteomes" id="UP000886845">
    <property type="component" value="Unassembled WGS sequence"/>
</dbReference>
<gene>
    <name evidence="1" type="ORF">IAC79_01660</name>
</gene>
<dbReference type="InterPro" id="IPR024523">
    <property type="entry name" value="DUF3793"/>
</dbReference>
<sequence>GGPAHEVGLFLGYPPKDVCGFCHAAPEVTQPGDRWRVFGAEGHSRRLMRRHRRLELWAAGVCLTHATPTERFRRIAALSISRNNTRKGA</sequence>
<dbReference type="EMBL" id="DVOR01000056">
    <property type="protein sequence ID" value="HIV08806.1"/>
    <property type="molecule type" value="Genomic_DNA"/>
</dbReference>
<reference evidence="1" key="1">
    <citation type="submission" date="2020-10" db="EMBL/GenBank/DDBJ databases">
        <authorList>
            <person name="Gilroy R."/>
        </authorList>
    </citation>
    <scope>NUCLEOTIDE SEQUENCE</scope>
    <source>
        <strain evidence="1">35461</strain>
    </source>
</reference>
<evidence type="ECO:0000313" key="2">
    <source>
        <dbReference type="Proteomes" id="UP000886845"/>
    </source>
</evidence>
<evidence type="ECO:0000313" key="1">
    <source>
        <dbReference type="EMBL" id="HIV08806.1"/>
    </source>
</evidence>
<reference evidence="1" key="2">
    <citation type="journal article" date="2021" name="PeerJ">
        <title>Extensive microbial diversity within the chicken gut microbiome revealed by metagenomics and culture.</title>
        <authorList>
            <person name="Gilroy R."/>
            <person name="Ravi A."/>
            <person name="Getino M."/>
            <person name="Pursley I."/>
            <person name="Horton D.L."/>
            <person name="Alikhan N.F."/>
            <person name="Baker D."/>
            <person name="Gharbi K."/>
            <person name="Hall N."/>
            <person name="Watson M."/>
            <person name="Adriaenssens E.M."/>
            <person name="Foster-Nyarko E."/>
            <person name="Jarju S."/>
            <person name="Secka A."/>
            <person name="Antonio M."/>
            <person name="Oren A."/>
            <person name="Chaudhuri R.R."/>
            <person name="La Ragione R."/>
            <person name="Hildebrand F."/>
            <person name="Pallen M.J."/>
        </authorList>
    </citation>
    <scope>NUCLEOTIDE SEQUENCE</scope>
    <source>
        <strain evidence="1">35461</strain>
    </source>
</reference>
<organism evidence="1 2">
    <name type="scientific">Candidatus Spyradenecus faecavium</name>
    <dbReference type="NCBI Taxonomy" id="2840947"/>
    <lineage>
        <taxon>Bacteria</taxon>
        <taxon>Pseudomonadati</taxon>
        <taxon>Lentisphaerota</taxon>
        <taxon>Lentisphaeria</taxon>
        <taxon>Lentisphaerales</taxon>
        <taxon>Lentisphaeraceae</taxon>
        <taxon>Lentisphaeraceae incertae sedis</taxon>
        <taxon>Candidatus Spyradenecus</taxon>
    </lineage>
</organism>
<comment type="caution">
    <text evidence="1">The sequence shown here is derived from an EMBL/GenBank/DDBJ whole genome shotgun (WGS) entry which is preliminary data.</text>
</comment>
<proteinExistence type="predicted"/>
<protein>
    <submittedName>
        <fullName evidence="1">DUF3793 family protein</fullName>
    </submittedName>
</protein>
<accession>A0A9D1NLF0</accession>